<dbReference type="AlphaFoldDB" id="A0A1J0D082"/>
<accession>A0A1J0D082</accession>
<reference evidence="1" key="1">
    <citation type="journal article" date="2017" name="Mycologia">
        <title>Epichloe hybrida sp. nov., an emerging model system for investigating fungal allopolyploidy.</title>
        <authorList>
            <person name="Campbell M.A."/>
            <person name="Tapper B.A."/>
            <person name="Johnson R.D."/>
            <person name="Mace W."/>
            <person name="Ram A."/>
            <person name="Lukito Y."/>
            <person name="Dupont P.-Y."/>
            <person name="Johnson L.J."/>
            <person name="Scott D.B."/>
            <person name="Ganley A.R.D."/>
            <person name="Cox M.P."/>
        </authorList>
    </citation>
    <scope>NUCLEOTIDE SEQUENCE</scope>
    <source>
        <strain evidence="1">AR5</strain>
    </source>
</reference>
<protein>
    <submittedName>
        <fullName evidence="1">Uncharacterized protein</fullName>
    </submittedName>
</protein>
<organism evidence="1">
    <name type="scientific">Epichloe festucae</name>
    <dbReference type="NCBI Taxonomy" id="35717"/>
    <lineage>
        <taxon>Eukaryota</taxon>
        <taxon>Fungi</taxon>
        <taxon>Dikarya</taxon>
        <taxon>Ascomycota</taxon>
        <taxon>Pezizomycotina</taxon>
        <taxon>Sordariomycetes</taxon>
        <taxon>Hypocreomycetidae</taxon>
        <taxon>Hypocreales</taxon>
        <taxon>Clavicipitaceae</taxon>
        <taxon>Epichloe</taxon>
    </lineage>
</organism>
<geneLocation type="mitochondrion" evidence="1"/>
<dbReference type="RefSeq" id="YP_009327879.1">
    <property type="nucleotide sequence ID" value="NC_032064.1"/>
</dbReference>
<keyword evidence="1" id="KW-0496">Mitochondrion</keyword>
<proteinExistence type="predicted"/>
<dbReference type="GeneID" id="30513470"/>
<sequence length="107" mass="12467">MIDLTSQKWYLSCSKYCLIVSNKYCLVINFSVVKRIIKVFPLMVIKPLWSIYLTLESKEEAKECLFCTTVVVEKYLVFHNNFKNVIIICCFCNVSFNLVYNSSIRAG</sequence>
<gene>
    <name evidence="1" type="primary">orf107</name>
</gene>
<name>A0A1J0D082_9HYPO</name>
<evidence type="ECO:0000313" key="1">
    <source>
        <dbReference type="EMBL" id="APB96838.1"/>
    </source>
</evidence>
<dbReference type="EMBL" id="KX066186">
    <property type="protein sequence ID" value="APB96838.1"/>
    <property type="molecule type" value="Genomic_DNA"/>
</dbReference>